<evidence type="ECO:0000259" key="6">
    <source>
        <dbReference type="Pfam" id="PF12253"/>
    </source>
</evidence>
<dbReference type="InterPro" id="IPR022043">
    <property type="entry name" value="CAF1A_DD"/>
</dbReference>
<keyword evidence="8" id="KW-1185">Reference proteome</keyword>
<sequence length="670" mass="77002">MAEVEPMQIDGAEQIKPAIDEPGQKKKQLKRKRVQPCFLPQSPEEKHAKIIAFRSEINRLVELCRILVFENRWELKEIVEKVRKSMNSVIACLMEESDLPLSRLVDEIFERVNGVSDGVSKASVKSSVLIIGQRLCYGVISADADVLEDDSESALWCWETRDLKLIPTLIRASLKVRRTCRKKIQDRIMAVSAMINALEKSEDSPSFVQELMKASAKLNKVFNEDDIRLLVDNMTHKVGSEIAEKENTGEEKLLIKQMEKSKCEKEKERKRIDLELQNEKLHSEKELRRLHDEAEKEERRREKEETEIQKQLRRQQEEANKEQRRKEKEEAESRKRLALQKQASLMERFLKRNKTNSSSQKDSPMTNVTTSGSSSNMPEKMPGSVTVTMDSILAHNDGAQVEVIRSSHLNAWHGIGRLMQLNRKMHWGIRQKPKTELVKELKLTTNKELYCDGDLNEENLDVGWVDSNADRTSSHLNTDDNPLPCDRKGIRARKLLQFDKSYRPAFYGVWPNASQVVGGRHPFVKDPDIDYEIDSDEEWEEDEPGESLSDCDKDEEENMEGHVKDDDEDESEGGFFVPDGYLSENESKLREISEFSDNRWQVKKEILSKYGLSVSPERSFRKTRTIASFLKRCLPPSGNSTESLCGTSPQSSQKNEPSVVPAKLLMEEHQ</sequence>
<feature type="compositionally biased region" description="Polar residues" evidence="5">
    <location>
        <begin position="637"/>
        <end position="656"/>
    </location>
</feature>
<dbReference type="PANTHER" id="PTHR15272">
    <property type="entry name" value="CHROMATIN ASSEMBLY FACTOR 1 SUBUNIT A CAF-1 SUBUNIT A"/>
    <property type="match status" value="1"/>
</dbReference>
<gene>
    <name evidence="7" type="ORF">SHERM_25156</name>
</gene>
<protein>
    <submittedName>
        <fullName evidence="7">Chromatin assembly factor 1 subunit FAS1</fullName>
    </submittedName>
</protein>
<evidence type="ECO:0000256" key="2">
    <source>
        <dbReference type="ARBA" id="ARBA00022763"/>
    </source>
</evidence>
<feature type="region of interest" description="Disordered" evidence="5">
    <location>
        <begin position="535"/>
        <end position="582"/>
    </location>
</feature>
<feature type="domain" description="Chromatin assembly factor 1 subunit A dimerization" evidence="6">
    <location>
        <begin position="494"/>
        <end position="561"/>
    </location>
</feature>
<accession>A0A9N7RG60</accession>
<keyword evidence="3" id="KW-0234">DNA repair</keyword>
<evidence type="ECO:0000313" key="7">
    <source>
        <dbReference type="EMBL" id="CAA0829588.1"/>
    </source>
</evidence>
<dbReference type="GO" id="GO:0006334">
    <property type="term" value="P:nucleosome assembly"/>
    <property type="evidence" value="ECO:0007669"/>
    <property type="project" value="TreeGrafter"/>
</dbReference>
<dbReference type="AlphaFoldDB" id="A0A9N7RG60"/>
<evidence type="ECO:0000313" key="8">
    <source>
        <dbReference type="Proteomes" id="UP001153555"/>
    </source>
</evidence>
<evidence type="ECO:0000256" key="1">
    <source>
        <dbReference type="ARBA" id="ARBA00004123"/>
    </source>
</evidence>
<proteinExistence type="predicted"/>
<comment type="caution">
    <text evidence="7">The sequence shown here is derived from an EMBL/GenBank/DDBJ whole genome shotgun (WGS) entry which is preliminary data.</text>
</comment>
<reference evidence="7" key="1">
    <citation type="submission" date="2019-12" db="EMBL/GenBank/DDBJ databases">
        <authorList>
            <person name="Scholes J."/>
        </authorList>
    </citation>
    <scope>NUCLEOTIDE SEQUENCE</scope>
</reference>
<feature type="compositionally biased region" description="Polar residues" evidence="5">
    <location>
        <begin position="355"/>
        <end position="377"/>
    </location>
</feature>
<name>A0A9N7RG60_STRHE</name>
<dbReference type="EMBL" id="CACSLK010027773">
    <property type="protein sequence ID" value="CAA0829588.1"/>
    <property type="molecule type" value="Genomic_DNA"/>
</dbReference>
<evidence type="ECO:0000256" key="4">
    <source>
        <dbReference type="ARBA" id="ARBA00023242"/>
    </source>
</evidence>
<evidence type="ECO:0000256" key="5">
    <source>
        <dbReference type="SAM" id="MobiDB-lite"/>
    </source>
</evidence>
<dbReference type="Proteomes" id="UP001153555">
    <property type="component" value="Unassembled WGS sequence"/>
</dbReference>
<dbReference type="OrthoDB" id="440676at2759"/>
<dbReference type="GO" id="GO:0033186">
    <property type="term" value="C:CAF-1 complex"/>
    <property type="evidence" value="ECO:0007669"/>
    <property type="project" value="TreeGrafter"/>
</dbReference>
<keyword evidence="4" id="KW-0539">Nucleus</keyword>
<feature type="region of interest" description="Disordered" evidence="5">
    <location>
        <begin position="1"/>
        <end position="26"/>
    </location>
</feature>
<feature type="region of interest" description="Disordered" evidence="5">
    <location>
        <begin position="285"/>
        <end position="382"/>
    </location>
</feature>
<dbReference type="GO" id="GO:0006281">
    <property type="term" value="P:DNA repair"/>
    <property type="evidence" value="ECO:0007669"/>
    <property type="project" value="UniProtKB-KW"/>
</dbReference>
<feature type="region of interest" description="Disordered" evidence="5">
    <location>
        <begin position="635"/>
        <end position="670"/>
    </location>
</feature>
<dbReference type="PANTHER" id="PTHR15272:SF0">
    <property type="entry name" value="CHROMATIN ASSEMBLY FACTOR 1 SUBUNIT A"/>
    <property type="match status" value="1"/>
</dbReference>
<comment type="subcellular location">
    <subcellularLocation>
        <location evidence="1">Nucleus</location>
    </subcellularLocation>
</comment>
<dbReference type="Pfam" id="PF12253">
    <property type="entry name" value="CAF1A_dimeriz"/>
    <property type="match status" value="1"/>
</dbReference>
<feature type="compositionally biased region" description="Acidic residues" evidence="5">
    <location>
        <begin position="535"/>
        <end position="545"/>
    </location>
</feature>
<keyword evidence="2" id="KW-0227">DNA damage</keyword>
<organism evidence="7 8">
    <name type="scientific">Striga hermonthica</name>
    <name type="common">Purple witchweed</name>
    <name type="synonym">Buchnera hermonthica</name>
    <dbReference type="NCBI Taxonomy" id="68872"/>
    <lineage>
        <taxon>Eukaryota</taxon>
        <taxon>Viridiplantae</taxon>
        <taxon>Streptophyta</taxon>
        <taxon>Embryophyta</taxon>
        <taxon>Tracheophyta</taxon>
        <taxon>Spermatophyta</taxon>
        <taxon>Magnoliopsida</taxon>
        <taxon>eudicotyledons</taxon>
        <taxon>Gunneridae</taxon>
        <taxon>Pentapetalae</taxon>
        <taxon>asterids</taxon>
        <taxon>lamiids</taxon>
        <taxon>Lamiales</taxon>
        <taxon>Orobanchaceae</taxon>
        <taxon>Buchnereae</taxon>
        <taxon>Striga</taxon>
    </lineage>
</organism>
<dbReference type="GO" id="GO:0005634">
    <property type="term" value="C:nucleus"/>
    <property type="evidence" value="ECO:0007669"/>
    <property type="project" value="UniProtKB-SubCell"/>
</dbReference>
<evidence type="ECO:0000256" key="3">
    <source>
        <dbReference type="ARBA" id="ARBA00023204"/>
    </source>
</evidence>
<feature type="compositionally biased region" description="Basic and acidic residues" evidence="5">
    <location>
        <begin position="285"/>
        <end position="335"/>
    </location>
</feature>